<evidence type="ECO:0000313" key="3">
    <source>
        <dbReference type="Proteomes" id="UP000829364"/>
    </source>
</evidence>
<dbReference type="Proteomes" id="UP000829364">
    <property type="component" value="Chromosome 4"/>
</dbReference>
<evidence type="ECO:0000313" key="2">
    <source>
        <dbReference type="EMBL" id="UNI18483.1"/>
    </source>
</evidence>
<keyword evidence="3" id="KW-1185">Reference proteome</keyword>
<dbReference type="Gene3D" id="3.40.50.1110">
    <property type="entry name" value="SGNH hydrolase"/>
    <property type="match status" value="1"/>
</dbReference>
<dbReference type="InterPro" id="IPR051532">
    <property type="entry name" value="Ester_Hydrolysis_Enzymes"/>
</dbReference>
<dbReference type="PANTHER" id="PTHR30383:SF31">
    <property type="entry name" value="SGNH HYDROLASE-TYPE ESTERASE DOMAIN-CONTAINING PROTEIN-RELATED"/>
    <property type="match status" value="1"/>
</dbReference>
<name>A0A9Q8VAA6_9HYPO</name>
<dbReference type="KEGG" id="ptkz:JDV02_004749"/>
<dbReference type="InterPro" id="IPR013830">
    <property type="entry name" value="SGNH_hydro"/>
</dbReference>
<dbReference type="RefSeq" id="XP_047841964.1">
    <property type="nucleotide sequence ID" value="XM_047985984.1"/>
</dbReference>
<dbReference type="Pfam" id="PF13472">
    <property type="entry name" value="Lipase_GDSL_2"/>
    <property type="match status" value="1"/>
</dbReference>
<dbReference type="GeneID" id="72066700"/>
<dbReference type="OrthoDB" id="6123at2759"/>
<proteinExistence type="predicted"/>
<accession>A0A9Q8VAA6</accession>
<dbReference type="SUPFAM" id="SSF52266">
    <property type="entry name" value="SGNH hydrolase"/>
    <property type="match status" value="1"/>
</dbReference>
<gene>
    <name evidence="2" type="ORF">JDV02_004749</name>
</gene>
<feature type="domain" description="SGNH hydrolase-type esterase" evidence="1">
    <location>
        <begin position="27"/>
        <end position="205"/>
    </location>
</feature>
<dbReference type="CDD" id="cd01833">
    <property type="entry name" value="XynB_like"/>
    <property type="match status" value="1"/>
</dbReference>
<organism evidence="2 3">
    <name type="scientific">Purpureocillium takamizusanense</name>
    <dbReference type="NCBI Taxonomy" id="2060973"/>
    <lineage>
        <taxon>Eukaryota</taxon>
        <taxon>Fungi</taxon>
        <taxon>Dikarya</taxon>
        <taxon>Ascomycota</taxon>
        <taxon>Pezizomycotina</taxon>
        <taxon>Sordariomycetes</taxon>
        <taxon>Hypocreomycetidae</taxon>
        <taxon>Hypocreales</taxon>
        <taxon>Ophiocordycipitaceae</taxon>
        <taxon>Purpureocillium</taxon>
    </lineage>
</organism>
<dbReference type="GO" id="GO:0004622">
    <property type="term" value="F:phosphatidylcholine lysophospholipase activity"/>
    <property type="evidence" value="ECO:0007669"/>
    <property type="project" value="TreeGrafter"/>
</dbReference>
<dbReference type="EMBL" id="CP086357">
    <property type="protein sequence ID" value="UNI18483.1"/>
    <property type="molecule type" value="Genomic_DNA"/>
</dbReference>
<evidence type="ECO:0000259" key="1">
    <source>
        <dbReference type="Pfam" id="PF13472"/>
    </source>
</evidence>
<sequence length="234" mass="25766">MYMDGWPGRHSAMQRHLPPPLLRLMPLGGSITYGLGSSHGNGYRQALRDLLVADGHPVQMVGSRRAGTMSDNANEGWRGFTITQIEAKARRYCIPPLLPNLVTLNAGSNDCIQDLDLRSASGRMADLLAFLWAASPGCTILLSTLLVSCDEATQERVVRFNDALRELARRDALRDKRLVLVDMQGPDGPRRDQLVDGTHPNDDGYVRMARIWHRGVGVAMAKGFLQPPTEDAPL</sequence>
<dbReference type="PANTHER" id="PTHR30383">
    <property type="entry name" value="THIOESTERASE 1/PROTEASE 1/LYSOPHOSPHOLIPASE L1"/>
    <property type="match status" value="1"/>
</dbReference>
<protein>
    <recommendedName>
        <fullName evidence="1">SGNH hydrolase-type esterase domain-containing protein</fullName>
    </recommendedName>
</protein>
<reference evidence="2" key="1">
    <citation type="submission" date="2021-11" db="EMBL/GenBank/DDBJ databases">
        <title>Purpureocillium_takamizusanense_genome.</title>
        <authorList>
            <person name="Nguyen N.-H."/>
        </authorList>
    </citation>
    <scope>NUCLEOTIDE SEQUENCE</scope>
    <source>
        <strain evidence="2">PT3</strain>
    </source>
</reference>
<dbReference type="AlphaFoldDB" id="A0A9Q8VAA6"/>
<dbReference type="InterPro" id="IPR036514">
    <property type="entry name" value="SGNH_hydro_sf"/>
</dbReference>